<name>A0A939IRQ0_9ALTE</name>
<evidence type="ECO:0000313" key="1">
    <source>
        <dbReference type="EMBL" id="MBN7826319.1"/>
    </source>
</evidence>
<organism evidence="1 2">
    <name type="scientific">Bowmanella dokdonensis</name>
    <dbReference type="NCBI Taxonomy" id="751969"/>
    <lineage>
        <taxon>Bacteria</taxon>
        <taxon>Pseudomonadati</taxon>
        <taxon>Pseudomonadota</taxon>
        <taxon>Gammaproteobacteria</taxon>
        <taxon>Alteromonadales</taxon>
        <taxon>Alteromonadaceae</taxon>
        <taxon>Bowmanella</taxon>
    </lineage>
</organism>
<dbReference type="Proteomes" id="UP000664654">
    <property type="component" value="Unassembled WGS sequence"/>
</dbReference>
<dbReference type="RefSeq" id="WP_206574432.1">
    <property type="nucleotide sequence ID" value="NZ_JAFKCV010000007.1"/>
</dbReference>
<dbReference type="AlphaFoldDB" id="A0A939IRQ0"/>
<dbReference type="EMBL" id="JAFKCV010000007">
    <property type="protein sequence ID" value="MBN7826319.1"/>
    <property type="molecule type" value="Genomic_DNA"/>
</dbReference>
<keyword evidence="2" id="KW-1185">Reference proteome</keyword>
<gene>
    <name evidence="1" type="ORF">J0A66_13875</name>
</gene>
<comment type="caution">
    <text evidence="1">The sequence shown here is derived from an EMBL/GenBank/DDBJ whole genome shotgun (WGS) entry which is preliminary data.</text>
</comment>
<protein>
    <submittedName>
        <fullName evidence="1">Uncharacterized protein</fullName>
    </submittedName>
</protein>
<proteinExistence type="predicted"/>
<sequence>MDDRQPVTEKVCRENFSKAANFFFARLDFTEQEQPRRCHTSSAGTKGIPAGV</sequence>
<reference evidence="1" key="1">
    <citation type="submission" date="2021-03" db="EMBL/GenBank/DDBJ databases">
        <title>novel species isolated from a fishpond in China.</title>
        <authorList>
            <person name="Lu H."/>
            <person name="Cai Z."/>
        </authorList>
    </citation>
    <scope>NUCLEOTIDE SEQUENCE</scope>
    <source>
        <strain evidence="1">JCM 30855</strain>
    </source>
</reference>
<evidence type="ECO:0000313" key="2">
    <source>
        <dbReference type="Proteomes" id="UP000664654"/>
    </source>
</evidence>
<accession>A0A939IRQ0</accession>